<comment type="caution">
    <text evidence="1">The sequence shown here is derived from an EMBL/GenBank/DDBJ whole genome shotgun (WGS) entry which is preliminary data.</text>
</comment>
<sequence length="88" mass="10497">MRSYRDSAGQCTLLLYSIVSNLTGFQDYNKTSELNPIERLWIKSKDYFKAWKRHHSTLLSPRVNIPQQWYHKRVKFIPVRISTAIRAK</sequence>
<organism evidence="1 2">
    <name type="scientific">Trichonephila clavata</name>
    <name type="common">Joro spider</name>
    <name type="synonym">Nephila clavata</name>
    <dbReference type="NCBI Taxonomy" id="2740835"/>
    <lineage>
        <taxon>Eukaryota</taxon>
        <taxon>Metazoa</taxon>
        <taxon>Ecdysozoa</taxon>
        <taxon>Arthropoda</taxon>
        <taxon>Chelicerata</taxon>
        <taxon>Arachnida</taxon>
        <taxon>Araneae</taxon>
        <taxon>Araneomorphae</taxon>
        <taxon>Entelegynae</taxon>
        <taxon>Araneoidea</taxon>
        <taxon>Nephilidae</taxon>
        <taxon>Trichonephila</taxon>
    </lineage>
</organism>
<dbReference type="EMBL" id="BMAO01018696">
    <property type="protein sequence ID" value="GFR25410.1"/>
    <property type="molecule type" value="Genomic_DNA"/>
</dbReference>
<gene>
    <name evidence="1" type="ORF">TNCT_72301</name>
</gene>
<dbReference type="Proteomes" id="UP000887116">
    <property type="component" value="Unassembled WGS sequence"/>
</dbReference>
<dbReference type="AlphaFoldDB" id="A0A8X6J8V5"/>
<proteinExistence type="predicted"/>
<accession>A0A8X6J8V5</accession>
<feature type="non-terminal residue" evidence="1">
    <location>
        <position position="88"/>
    </location>
</feature>
<keyword evidence="2" id="KW-1185">Reference proteome</keyword>
<protein>
    <submittedName>
        <fullName evidence="1">Uncharacterized protein</fullName>
    </submittedName>
</protein>
<evidence type="ECO:0000313" key="1">
    <source>
        <dbReference type="EMBL" id="GFR25410.1"/>
    </source>
</evidence>
<evidence type="ECO:0000313" key="2">
    <source>
        <dbReference type="Proteomes" id="UP000887116"/>
    </source>
</evidence>
<name>A0A8X6J8V5_TRICU</name>
<reference evidence="1" key="1">
    <citation type="submission" date="2020-07" db="EMBL/GenBank/DDBJ databases">
        <title>Multicomponent nature underlies the extraordinary mechanical properties of spider dragline silk.</title>
        <authorList>
            <person name="Kono N."/>
            <person name="Nakamura H."/>
            <person name="Mori M."/>
            <person name="Yoshida Y."/>
            <person name="Ohtoshi R."/>
            <person name="Malay A.D."/>
            <person name="Moran D.A.P."/>
            <person name="Tomita M."/>
            <person name="Numata K."/>
            <person name="Arakawa K."/>
        </authorList>
    </citation>
    <scope>NUCLEOTIDE SEQUENCE</scope>
</reference>